<name>A0A9D1PZQ0_9BACT</name>
<dbReference type="EMBL" id="DXHV01000083">
    <property type="protein sequence ID" value="HIW01532.1"/>
    <property type="molecule type" value="Genomic_DNA"/>
</dbReference>
<protein>
    <submittedName>
        <fullName evidence="2">Uncharacterized protein</fullName>
    </submittedName>
</protein>
<comment type="caution">
    <text evidence="2">The sequence shown here is derived from an EMBL/GenBank/DDBJ whole genome shotgun (WGS) entry which is preliminary data.</text>
</comment>
<dbReference type="Proteomes" id="UP000886752">
    <property type="component" value="Unassembled WGS sequence"/>
</dbReference>
<reference evidence="2" key="1">
    <citation type="journal article" date="2021" name="PeerJ">
        <title>Extensive microbial diversity within the chicken gut microbiome revealed by metagenomics and culture.</title>
        <authorList>
            <person name="Gilroy R."/>
            <person name="Ravi A."/>
            <person name="Getino M."/>
            <person name="Pursley I."/>
            <person name="Horton D.L."/>
            <person name="Alikhan N.F."/>
            <person name="Baker D."/>
            <person name="Gharbi K."/>
            <person name="Hall N."/>
            <person name="Watson M."/>
            <person name="Adriaenssens E.M."/>
            <person name="Foster-Nyarko E."/>
            <person name="Jarju S."/>
            <person name="Secka A."/>
            <person name="Antonio M."/>
            <person name="Oren A."/>
            <person name="Chaudhuri R.R."/>
            <person name="La Ragione R."/>
            <person name="Hildebrand F."/>
            <person name="Pallen M.J."/>
        </authorList>
    </citation>
    <scope>NUCLEOTIDE SEQUENCE</scope>
    <source>
        <strain evidence="2">ChiHecec2B26-446</strain>
    </source>
</reference>
<dbReference type="AlphaFoldDB" id="A0A9D1PZQ0"/>
<evidence type="ECO:0000313" key="2">
    <source>
        <dbReference type="EMBL" id="HIW01532.1"/>
    </source>
</evidence>
<gene>
    <name evidence="2" type="ORF">H9894_10170</name>
</gene>
<accession>A0A9D1PZQ0</accession>
<evidence type="ECO:0000313" key="3">
    <source>
        <dbReference type="Proteomes" id="UP000886752"/>
    </source>
</evidence>
<evidence type="ECO:0000256" key="1">
    <source>
        <dbReference type="SAM" id="MobiDB-lite"/>
    </source>
</evidence>
<feature type="region of interest" description="Disordered" evidence="1">
    <location>
        <begin position="80"/>
        <end position="119"/>
    </location>
</feature>
<proteinExistence type="predicted"/>
<sequence length="119" mass="13352">MTIAKDVLLCAALVGCAILWWRMAILADKNELLTIELQQAEFERDASKAQAEIFWGEIVAQTDAAAACLAREAQTAQDAAERKDILEKARSRPRTKKEQDEVVDDETRGRAVERLNRPL</sequence>
<organism evidence="2 3">
    <name type="scientific">Candidatus Desulfovibrio intestinipullorum</name>
    <dbReference type="NCBI Taxonomy" id="2838536"/>
    <lineage>
        <taxon>Bacteria</taxon>
        <taxon>Pseudomonadati</taxon>
        <taxon>Thermodesulfobacteriota</taxon>
        <taxon>Desulfovibrionia</taxon>
        <taxon>Desulfovibrionales</taxon>
        <taxon>Desulfovibrionaceae</taxon>
        <taxon>Desulfovibrio</taxon>
    </lineage>
</organism>
<reference evidence="2" key="2">
    <citation type="submission" date="2021-04" db="EMBL/GenBank/DDBJ databases">
        <authorList>
            <person name="Gilroy R."/>
        </authorList>
    </citation>
    <scope>NUCLEOTIDE SEQUENCE</scope>
    <source>
        <strain evidence="2">ChiHecec2B26-446</strain>
    </source>
</reference>